<sequence length="109" mass="13437">MDDFTKKRIEKIMNVYIEQKVPKHIRNQIRLNYKIRGNNVTLNEERPAFKSTEWVELPVAQFRLEQNQWKVYWRDSKNKWHFVEDIAPHENFETQLMIVEEDSRGVFWN</sequence>
<name>A0ABR8N4E5_9BACL</name>
<comment type="caution">
    <text evidence="1">The sequence shown here is derived from an EMBL/GenBank/DDBJ whole genome shotgun (WGS) entry which is preliminary data.</text>
</comment>
<evidence type="ECO:0000313" key="1">
    <source>
        <dbReference type="EMBL" id="MBD3922146.1"/>
    </source>
</evidence>
<reference evidence="1 2" key="1">
    <citation type="submission" date="2020-09" db="EMBL/GenBank/DDBJ databases">
        <title>Paenibacillus sp. strain PR3 16S rRNA gene Genome sequencing and assembly.</title>
        <authorList>
            <person name="Kim J."/>
        </authorList>
    </citation>
    <scope>NUCLEOTIDE SEQUENCE [LARGE SCALE GENOMIC DNA]</scope>
    <source>
        <strain evidence="1 2">PR3</strain>
    </source>
</reference>
<proteinExistence type="predicted"/>
<dbReference type="RefSeq" id="WP_191206454.1">
    <property type="nucleotide sequence ID" value="NZ_JACXZA010000008.1"/>
</dbReference>
<keyword evidence="2" id="KW-1185">Reference proteome</keyword>
<gene>
    <name evidence="1" type="ORF">H8B09_25540</name>
</gene>
<protein>
    <submittedName>
        <fullName evidence="1">DUF3024 domain-containing protein</fullName>
    </submittedName>
</protein>
<dbReference type="InterPro" id="IPR021388">
    <property type="entry name" value="DUF3024"/>
</dbReference>
<organism evidence="1 2">
    <name type="scientific">Paenibacillus terricola</name>
    <dbReference type="NCBI Taxonomy" id="2763503"/>
    <lineage>
        <taxon>Bacteria</taxon>
        <taxon>Bacillati</taxon>
        <taxon>Bacillota</taxon>
        <taxon>Bacilli</taxon>
        <taxon>Bacillales</taxon>
        <taxon>Paenibacillaceae</taxon>
        <taxon>Paenibacillus</taxon>
    </lineage>
</organism>
<dbReference type="Pfam" id="PF11225">
    <property type="entry name" value="DUF3024"/>
    <property type="match status" value="1"/>
</dbReference>
<accession>A0ABR8N4E5</accession>
<dbReference type="Proteomes" id="UP000609346">
    <property type="component" value="Unassembled WGS sequence"/>
</dbReference>
<evidence type="ECO:0000313" key="2">
    <source>
        <dbReference type="Proteomes" id="UP000609346"/>
    </source>
</evidence>
<dbReference type="EMBL" id="JACXZA010000008">
    <property type="protein sequence ID" value="MBD3922146.1"/>
    <property type="molecule type" value="Genomic_DNA"/>
</dbReference>